<dbReference type="Gene3D" id="1.10.1600.10">
    <property type="match status" value="1"/>
</dbReference>
<dbReference type="Pfam" id="PF02735">
    <property type="entry name" value="Ku"/>
    <property type="match status" value="1"/>
</dbReference>
<dbReference type="Proteomes" id="UP000792457">
    <property type="component" value="Unassembled WGS sequence"/>
</dbReference>
<organism evidence="3 4">
    <name type="scientific">Ladona fulva</name>
    <name type="common">Scarce chaser dragonfly</name>
    <name type="synonym">Libellula fulva</name>
    <dbReference type="NCBI Taxonomy" id="123851"/>
    <lineage>
        <taxon>Eukaryota</taxon>
        <taxon>Metazoa</taxon>
        <taxon>Ecdysozoa</taxon>
        <taxon>Arthropoda</taxon>
        <taxon>Hexapoda</taxon>
        <taxon>Insecta</taxon>
        <taxon>Pterygota</taxon>
        <taxon>Palaeoptera</taxon>
        <taxon>Odonata</taxon>
        <taxon>Epiprocta</taxon>
        <taxon>Anisoptera</taxon>
        <taxon>Libelluloidea</taxon>
        <taxon>Libellulidae</taxon>
        <taxon>Ladona</taxon>
    </lineage>
</organism>
<protein>
    <recommendedName>
        <fullName evidence="2">Ku domain-containing protein</fullName>
    </recommendedName>
</protein>
<dbReference type="GO" id="GO:0043564">
    <property type="term" value="C:Ku70:Ku80 complex"/>
    <property type="evidence" value="ECO:0007669"/>
    <property type="project" value="TreeGrafter"/>
</dbReference>
<dbReference type="PANTHER" id="PTHR12604:SF2">
    <property type="entry name" value="X-RAY REPAIR CROSS-COMPLEMENTING PROTEIN 6"/>
    <property type="match status" value="1"/>
</dbReference>
<dbReference type="EMBL" id="KZ308518">
    <property type="protein sequence ID" value="KAG8230916.1"/>
    <property type="molecule type" value="Genomic_DNA"/>
</dbReference>
<accession>A0A8K0P2A3</accession>
<dbReference type="GO" id="GO:0003678">
    <property type="term" value="F:DNA helicase activity"/>
    <property type="evidence" value="ECO:0007669"/>
    <property type="project" value="InterPro"/>
</dbReference>
<dbReference type="PANTHER" id="PTHR12604">
    <property type="entry name" value="KU AUTOANTIGEN DNA HELICASE"/>
    <property type="match status" value="1"/>
</dbReference>
<evidence type="ECO:0000313" key="3">
    <source>
        <dbReference type="EMBL" id="KAG8230916.1"/>
    </source>
</evidence>
<sequence>MRKLMEPGLTLLGFVPISLLKKTHHCSPASFVYPDKQSTQGARDLFTALWLRTGAKDKAAICSYVLRVGMSPRFAALIPAGMEQKEKMKLYQKHGIHTLPDPQGFHLIILPFSDYVNSLGLLESPSAYPRQIDCAIGVLKKLRIIFHSSVFPNPAINTHWAAIEAIALDRPAPREVVDEISPDYPVMDSRVGALADEFLETVYEAGYDPTKNLPKSAHERPASSINQDINLVKAAIANRKVANLTADTLKTYLRAMGKPVAGKKKAELVVDVYAIDD</sequence>
<dbReference type="AlphaFoldDB" id="A0A8K0P2A3"/>
<proteinExistence type="predicted"/>
<keyword evidence="1" id="KW-0238">DNA-binding</keyword>
<dbReference type="Pfam" id="PF03730">
    <property type="entry name" value="Ku_C"/>
    <property type="match status" value="1"/>
</dbReference>
<keyword evidence="4" id="KW-1185">Reference proteome</keyword>
<dbReference type="GO" id="GO:0003690">
    <property type="term" value="F:double-stranded DNA binding"/>
    <property type="evidence" value="ECO:0007669"/>
    <property type="project" value="TreeGrafter"/>
</dbReference>
<dbReference type="SUPFAM" id="SSF100939">
    <property type="entry name" value="SPOC domain-like"/>
    <property type="match status" value="1"/>
</dbReference>
<dbReference type="InterPro" id="IPR047087">
    <property type="entry name" value="KU70_core_dom"/>
</dbReference>
<reference evidence="3" key="2">
    <citation type="submission" date="2017-10" db="EMBL/GenBank/DDBJ databases">
        <title>Ladona fulva Genome sequencing and assembly.</title>
        <authorList>
            <person name="Murali S."/>
            <person name="Richards S."/>
            <person name="Bandaranaike D."/>
            <person name="Bellair M."/>
            <person name="Blankenburg K."/>
            <person name="Chao H."/>
            <person name="Dinh H."/>
            <person name="Doddapaneni H."/>
            <person name="Dugan-Rocha S."/>
            <person name="Elkadiri S."/>
            <person name="Gnanaolivu R."/>
            <person name="Hernandez B."/>
            <person name="Skinner E."/>
            <person name="Javaid M."/>
            <person name="Lee S."/>
            <person name="Li M."/>
            <person name="Ming W."/>
            <person name="Munidasa M."/>
            <person name="Muniz J."/>
            <person name="Nguyen L."/>
            <person name="Hughes D."/>
            <person name="Osuji N."/>
            <person name="Pu L.-L."/>
            <person name="Puazo M."/>
            <person name="Qu C."/>
            <person name="Quiroz J."/>
            <person name="Raj R."/>
            <person name="Weissenberger G."/>
            <person name="Xin Y."/>
            <person name="Zou X."/>
            <person name="Han Y."/>
            <person name="Worley K."/>
            <person name="Muzny D."/>
            <person name="Gibbs R."/>
        </authorList>
    </citation>
    <scope>NUCLEOTIDE SEQUENCE</scope>
    <source>
        <strain evidence="3">Sampled in the wild</strain>
    </source>
</reference>
<dbReference type="CDD" id="cd00788">
    <property type="entry name" value="KU70"/>
    <property type="match status" value="1"/>
</dbReference>
<dbReference type="InterPro" id="IPR006164">
    <property type="entry name" value="DNA_bd_Ku70/Ku80"/>
</dbReference>
<evidence type="ECO:0000256" key="1">
    <source>
        <dbReference type="ARBA" id="ARBA00023125"/>
    </source>
</evidence>
<gene>
    <name evidence="3" type="ORF">J437_LFUL002948</name>
</gene>
<dbReference type="InterPro" id="IPR005160">
    <property type="entry name" value="Ku_C"/>
</dbReference>
<reference evidence="3" key="1">
    <citation type="submission" date="2013-04" db="EMBL/GenBank/DDBJ databases">
        <authorList>
            <person name="Qu J."/>
            <person name="Murali S.C."/>
            <person name="Bandaranaike D."/>
            <person name="Bellair M."/>
            <person name="Blankenburg K."/>
            <person name="Chao H."/>
            <person name="Dinh H."/>
            <person name="Doddapaneni H."/>
            <person name="Downs B."/>
            <person name="Dugan-Rocha S."/>
            <person name="Elkadiri S."/>
            <person name="Gnanaolivu R.D."/>
            <person name="Hernandez B."/>
            <person name="Javaid M."/>
            <person name="Jayaseelan J.C."/>
            <person name="Lee S."/>
            <person name="Li M."/>
            <person name="Ming W."/>
            <person name="Munidasa M."/>
            <person name="Muniz J."/>
            <person name="Nguyen L."/>
            <person name="Ongeri F."/>
            <person name="Osuji N."/>
            <person name="Pu L.-L."/>
            <person name="Puazo M."/>
            <person name="Qu C."/>
            <person name="Quiroz J."/>
            <person name="Raj R."/>
            <person name="Weissenberger G."/>
            <person name="Xin Y."/>
            <person name="Zou X."/>
            <person name="Han Y."/>
            <person name="Richards S."/>
            <person name="Worley K."/>
            <person name="Muzny D."/>
            <person name="Gibbs R."/>
        </authorList>
    </citation>
    <scope>NUCLEOTIDE SEQUENCE</scope>
    <source>
        <strain evidence="3">Sampled in the wild</strain>
    </source>
</reference>
<dbReference type="OrthoDB" id="3249161at2759"/>
<name>A0A8K0P2A3_LADFU</name>
<dbReference type="SMART" id="SM00559">
    <property type="entry name" value="Ku78"/>
    <property type="match status" value="1"/>
</dbReference>
<comment type="caution">
    <text evidence="3">The sequence shown here is derived from an EMBL/GenBank/DDBJ whole genome shotgun (WGS) entry which is preliminary data.</text>
</comment>
<dbReference type="Gene3D" id="2.40.290.10">
    <property type="match status" value="1"/>
</dbReference>
<dbReference type="GO" id="GO:0000723">
    <property type="term" value="P:telomere maintenance"/>
    <property type="evidence" value="ECO:0007669"/>
    <property type="project" value="TreeGrafter"/>
</dbReference>
<dbReference type="GO" id="GO:0042162">
    <property type="term" value="F:telomeric DNA binding"/>
    <property type="evidence" value="ECO:0007669"/>
    <property type="project" value="TreeGrafter"/>
</dbReference>
<feature type="domain" description="Ku" evidence="2">
    <location>
        <begin position="1"/>
        <end position="127"/>
    </location>
</feature>
<evidence type="ECO:0000259" key="2">
    <source>
        <dbReference type="SMART" id="SM00559"/>
    </source>
</evidence>
<dbReference type="GO" id="GO:0006303">
    <property type="term" value="P:double-strand break repair via nonhomologous end joining"/>
    <property type="evidence" value="ECO:0007669"/>
    <property type="project" value="InterPro"/>
</dbReference>
<dbReference type="InterPro" id="IPR016194">
    <property type="entry name" value="SPOC-like_C_dom_sf"/>
</dbReference>
<evidence type="ECO:0000313" key="4">
    <source>
        <dbReference type="Proteomes" id="UP000792457"/>
    </source>
</evidence>